<gene>
    <name evidence="1" type="ORF">RM530_18130</name>
</gene>
<name>A0ABU2WN11_9GAMM</name>
<sequence length="108" mass="12796">MARHRIDRREPPIAPARHADHTVTFHGHRIDHLATQPNNPRWDSRSHLFPVLESFVNLRFTRTCVGRLSLFYLIQLHKSLFFTEIAGEKISLVREFRKRLVSINMITR</sequence>
<dbReference type="Proteomes" id="UP001254608">
    <property type="component" value="Unassembled WGS sequence"/>
</dbReference>
<reference evidence="1 2" key="1">
    <citation type="submission" date="2023-09" db="EMBL/GenBank/DDBJ databases">
        <authorList>
            <person name="Rey-Velasco X."/>
        </authorList>
    </citation>
    <scope>NUCLEOTIDE SEQUENCE [LARGE SCALE GENOMIC DNA]</scope>
    <source>
        <strain evidence="1 2">W345</strain>
    </source>
</reference>
<organism evidence="1 2">
    <name type="scientific">Banduia mediterranea</name>
    <dbReference type="NCBI Taxonomy" id="3075609"/>
    <lineage>
        <taxon>Bacteria</taxon>
        <taxon>Pseudomonadati</taxon>
        <taxon>Pseudomonadota</taxon>
        <taxon>Gammaproteobacteria</taxon>
        <taxon>Nevskiales</taxon>
        <taxon>Algiphilaceae</taxon>
        <taxon>Banduia</taxon>
    </lineage>
</organism>
<evidence type="ECO:0000313" key="1">
    <source>
        <dbReference type="EMBL" id="MDT0499263.1"/>
    </source>
</evidence>
<protein>
    <submittedName>
        <fullName evidence="1">Uncharacterized protein</fullName>
    </submittedName>
</protein>
<dbReference type="EMBL" id="JAVRIC010000045">
    <property type="protein sequence ID" value="MDT0499263.1"/>
    <property type="molecule type" value="Genomic_DNA"/>
</dbReference>
<evidence type="ECO:0000313" key="2">
    <source>
        <dbReference type="Proteomes" id="UP001254608"/>
    </source>
</evidence>
<proteinExistence type="predicted"/>
<keyword evidence="2" id="KW-1185">Reference proteome</keyword>
<dbReference type="RefSeq" id="WP_311366673.1">
    <property type="nucleotide sequence ID" value="NZ_JAVRIC010000045.1"/>
</dbReference>
<accession>A0ABU2WN11</accession>
<comment type="caution">
    <text evidence="1">The sequence shown here is derived from an EMBL/GenBank/DDBJ whole genome shotgun (WGS) entry which is preliminary data.</text>
</comment>